<sequence>MDSCCVALKNIHLRRPSGFCNGGSGFLGERVRGSFNNRLWANQLRINKRKVIPGAVLAVLTSKDAEAIVS</sequence>
<dbReference type="EMBL" id="RDQH01000328">
    <property type="protein sequence ID" value="RXI05053.1"/>
    <property type="molecule type" value="Genomic_DNA"/>
</dbReference>
<evidence type="ECO:0000313" key="2">
    <source>
        <dbReference type="Proteomes" id="UP000290289"/>
    </source>
</evidence>
<dbReference type="STRING" id="3750.A0A498KHV0"/>
<gene>
    <name evidence="1" type="ORF">DVH24_006310</name>
</gene>
<organism evidence="1 2">
    <name type="scientific">Malus domestica</name>
    <name type="common">Apple</name>
    <name type="synonym">Pyrus malus</name>
    <dbReference type="NCBI Taxonomy" id="3750"/>
    <lineage>
        <taxon>Eukaryota</taxon>
        <taxon>Viridiplantae</taxon>
        <taxon>Streptophyta</taxon>
        <taxon>Embryophyta</taxon>
        <taxon>Tracheophyta</taxon>
        <taxon>Spermatophyta</taxon>
        <taxon>Magnoliopsida</taxon>
        <taxon>eudicotyledons</taxon>
        <taxon>Gunneridae</taxon>
        <taxon>Pentapetalae</taxon>
        <taxon>rosids</taxon>
        <taxon>fabids</taxon>
        <taxon>Rosales</taxon>
        <taxon>Rosaceae</taxon>
        <taxon>Amygdaloideae</taxon>
        <taxon>Maleae</taxon>
        <taxon>Malus</taxon>
    </lineage>
</organism>
<dbReference type="AlphaFoldDB" id="A0A498KHV0"/>
<proteinExistence type="predicted"/>
<accession>A0A498KHV0</accession>
<protein>
    <submittedName>
        <fullName evidence="1">Uncharacterized protein</fullName>
    </submittedName>
</protein>
<reference evidence="1 2" key="1">
    <citation type="submission" date="2018-10" db="EMBL/GenBank/DDBJ databases">
        <title>A high-quality apple genome assembly.</title>
        <authorList>
            <person name="Hu J."/>
        </authorList>
    </citation>
    <scope>NUCLEOTIDE SEQUENCE [LARGE SCALE GENOMIC DNA]</scope>
    <source>
        <strain evidence="2">cv. HFTH1</strain>
        <tissue evidence="1">Young leaf</tissue>
    </source>
</reference>
<dbReference type="Proteomes" id="UP000290289">
    <property type="component" value="Chromosome 2"/>
</dbReference>
<comment type="caution">
    <text evidence="1">The sequence shown here is derived from an EMBL/GenBank/DDBJ whole genome shotgun (WGS) entry which is preliminary data.</text>
</comment>
<evidence type="ECO:0000313" key="1">
    <source>
        <dbReference type="EMBL" id="RXI05053.1"/>
    </source>
</evidence>
<name>A0A498KHV0_MALDO</name>
<keyword evidence="2" id="KW-1185">Reference proteome</keyword>